<feature type="non-terminal residue" evidence="1">
    <location>
        <position position="127"/>
    </location>
</feature>
<name>A0AAV1ZHI9_9ARAC</name>
<evidence type="ECO:0000313" key="1">
    <source>
        <dbReference type="EMBL" id="CAL1271095.1"/>
    </source>
</evidence>
<evidence type="ECO:0000313" key="2">
    <source>
        <dbReference type="Proteomes" id="UP001497382"/>
    </source>
</evidence>
<comment type="caution">
    <text evidence="1">The sequence shown here is derived from an EMBL/GenBank/DDBJ whole genome shotgun (WGS) entry which is preliminary data.</text>
</comment>
<dbReference type="EMBL" id="CAXIEN010000052">
    <property type="protein sequence ID" value="CAL1271095.1"/>
    <property type="molecule type" value="Genomic_DNA"/>
</dbReference>
<dbReference type="Proteomes" id="UP001497382">
    <property type="component" value="Unassembled WGS sequence"/>
</dbReference>
<organism evidence="1 2">
    <name type="scientific">Larinioides sclopetarius</name>
    <dbReference type="NCBI Taxonomy" id="280406"/>
    <lineage>
        <taxon>Eukaryota</taxon>
        <taxon>Metazoa</taxon>
        <taxon>Ecdysozoa</taxon>
        <taxon>Arthropoda</taxon>
        <taxon>Chelicerata</taxon>
        <taxon>Arachnida</taxon>
        <taxon>Araneae</taxon>
        <taxon>Araneomorphae</taxon>
        <taxon>Entelegynae</taxon>
        <taxon>Araneoidea</taxon>
        <taxon>Araneidae</taxon>
        <taxon>Larinioides</taxon>
    </lineage>
</organism>
<reference evidence="1 2" key="1">
    <citation type="submission" date="2024-04" db="EMBL/GenBank/DDBJ databases">
        <authorList>
            <person name="Rising A."/>
            <person name="Reimegard J."/>
            <person name="Sonavane S."/>
            <person name="Akerstrom W."/>
            <person name="Nylinder S."/>
            <person name="Hedman E."/>
            <person name="Kallberg Y."/>
        </authorList>
    </citation>
    <scope>NUCLEOTIDE SEQUENCE [LARGE SCALE GENOMIC DNA]</scope>
</reference>
<accession>A0AAV1ZHI9</accession>
<keyword evidence="2" id="KW-1185">Reference proteome</keyword>
<protein>
    <submittedName>
        <fullName evidence="1">Uncharacterized protein</fullName>
    </submittedName>
</protein>
<sequence length="127" mass="14307">MNEESRSLPYCDYSRTPFLYSSELTDSPVEIIDPSKQPDNKTAYNENKSCLVNKDNISAQVSAASEDKGFCQSDVINSKYSEFNIREISTDGYAYGGISHRMENKYCYSAGSSVFPKDCNNAYRKES</sequence>
<gene>
    <name evidence="1" type="ORF">LARSCL_LOCUS5648</name>
</gene>
<dbReference type="AlphaFoldDB" id="A0AAV1ZHI9"/>
<proteinExistence type="predicted"/>